<sequence>PIVQVNRITNYTINSTPLSPKRQNELTKVVVEFIINDVQPLHILQNLFFCQMLLEFQPQYQILCASIVKKYILENYRKGINQLKEILVNTADIVHLTTDL</sequence>
<protein>
    <submittedName>
        <fullName evidence="1">26655_t:CDS:1</fullName>
    </submittedName>
</protein>
<proteinExistence type="predicted"/>
<keyword evidence="2" id="KW-1185">Reference proteome</keyword>
<feature type="non-terminal residue" evidence="1">
    <location>
        <position position="1"/>
    </location>
</feature>
<comment type="caution">
    <text evidence="1">The sequence shown here is derived from an EMBL/GenBank/DDBJ whole genome shotgun (WGS) entry which is preliminary data.</text>
</comment>
<evidence type="ECO:0000313" key="1">
    <source>
        <dbReference type="EMBL" id="CAG8850890.1"/>
    </source>
</evidence>
<organism evidence="1 2">
    <name type="scientific">Gigaspora margarita</name>
    <dbReference type="NCBI Taxonomy" id="4874"/>
    <lineage>
        <taxon>Eukaryota</taxon>
        <taxon>Fungi</taxon>
        <taxon>Fungi incertae sedis</taxon>
        <taxon>Mucoromycota</taxon>
        <taxon>Glomeromycotina</taxon>
        <taxon>Glomeromycetes</taxon>
        <taxon>Diversisporales</taxon>
        <taxon>Gigasporaceae</taxon>
        <taxon>Gigaspora</taxon>
    </lineage>
</organism>
<accession>A0ABN7X8W3</accession>
<dbReference type="Proteomes" id="UP000789901">
    <property type="component" value="Unassembled WGS sequence"/>
</dbReference>
<name>A0ABN7X8W3_GIGMA</name>
<gene>
    <name evidence="1" type="ORF">GMARGA_LOCUS40448</name>
</gene>
<reference evidence="1 2" key="1">
    <citation type="submission" date="2021-06" db="EMBL/GenBank/DDBJ databases">
        <authorList>
            <person name="Kallberg Y."/>
            <person name="Tangrot J."/>
            <person name="Rosling A."/>
        </authorList>
    </citation>
    <scope>NUCLEOTIDE SEQUENCE [LARGE SCALE GENOMIC DNA]</scope>
    <source>
        <strain evidence="1 2">120-4 pot B 10/14</strain>
    </source>
</reference>
<dbReference type="EMBL" id="CAJVQB010103270">
    <property type="protein sequence ID" value="CAG8850890.1"/>
    <property type="molecule type" value="Genomic_DNA"/>
</dbReference>
<evidence type="ECO:0000313" key="2">
    <source>
        <dbReference type="Proteomes" id="UP000789901"/>
    </source>
</evidence>